<evidence type="ECO:0000256" key="2">
    <source>
        <dbReference type="ARBA" id="ARBA00023015"/>
    </source>
</evidence>
<accession>A0A2Z6LME0</accession>
<dbReference type="GO" id="GO:0003700">
    <property type="term" value="F:DNA-binding transcription factor activity"/>
    <property type="evidence" value="ECO:0007669"/>
    <property type="project" value="InterPro"/>
</dbReference>
<keyword evidence="9" id="KW-1185">Reference proteome</keyword>
<evidence type="ECO:0000256" key="1">
    <source>
        <dbReference type="ARBA" id="ARBA00004123"/>
    </source>
</evidence>
<feature type="domain" description="BHLH" evidence="7">
    <location>
        <begin position="150"/>
        <end position="199"/>
    </location>
</feature>
<evidence type="ECO:0000256" key="4">
    <source>
        <dbReference type="ARBA" id="ARBA00023163"/>
    </source>
</evidence>
<evidence type="ECO:0000256" key="3">
    <source>
        <dbReference type="ARBA" id="ARBA00023125"/>
    </source>
</evidence>
<dbReference type="Pfam" id="PF00010">
    <property type="entry name" value="HLH"/>
    <property type="match status" value="1"/>
</dbReference>
<proteinExistence type="predicted"/>
<dbReference type="AlphaFoldDB" id="A0A2Z6LME0"/>
<dbReference type="PANTHER" id="PTHR45914">
    <property type="entry name" value="TRANSCRIPTION FACTOR HEC3-RELATED"/>
    <property type="match status" value="1"/>
</dbReference>
<dbReference type="Gene3D" id="4.10.280.10">
    <property type="entry name" value="Helix-loop-helix DNA-binding domain"/>
    <property type="match status" value="1"/>
</dbReference>
<evidence type="ECO:0000259" key="7">
    <source>
        <dbReference type="PROSITE" id="PS50888"/>
    </source>
</evidence>
<dbReference type="SUPFAM" id="SSF47459">
    <property type="entry name" value="HLH, helix-loop-helix DNA-binding domain"/>
    <property type="match status" value="1"/>
</dbReference>
<dbReference type="EMBL" id="DF973166">
    <property type="protein sequence ID" value="GAU17062.1"/>
    <property type="molecule type" value="Genomic_DNA"/>
</dbReference>
<sequence>MDPNFHPMFSGDTSDPLFSNFSLQSLLTYNNNPSFFSHDNTPSLPNLPETITHQTHPNLNNNENLFLVPKPEHPLNHLDLPPLEQFLPIQQPFNFFPQYLPPPPPPPFESFNRLPQLISHHEQPSTRKRPHHSETTTTSLPPSFRGKSPSSLIPQSQLARQRRQKLSEKTRCLQKLMPWDKKMDQATLLEEAFKYVKFLKAQHSVLQSMPPYSTTNYGGGNTGTGAGGVFGDLEMLNRNQALQVLVNSPVAQTKLCSQGYCVFSMEQFSLLRKLSERRQLQQQQQKNFLSFSDHGSSKTFFH</sequence>
<dbReference type="Proteomes" id="UP000242715">
    <property type="component" value="Unassembled WGS sequence"/>
</dbReference>
<evidence type="ECO:0000313" key="9">
    <source>
        <dbReference type="Proteomes" id="UP000242715"/>
    </source>
</evidence>
<protein>
    <recommendedName>
        <fullName evidence="7">BHLH domain-containing protein</fullName>
    </recommendedName>
</protein>
<dbReference type="InterPro" id="IPR045843">
    <property type="entry name" value="IND-like"/>
</dbReference>
<evidence type="ECO:0000256" key="5">
    <source>
        <dbReference type="ARBA" id="ARBA00023242"/>
    </source>
</evidence>
<organism evidence="8 9">
    <name type="scientific">Trifolium subterraneum</name>
    <name type="common">Subterranean clover</name>
    <dbReference type="NCBI Taxonomy" id="3900"/>
    <lineage>
        <taxon>Eukaryota</taxon>
        <taxon>Viridiplantae</taxon>
        <taxon>Streptophyta</taxon>
        <taxon>Embryophyta</taxon>
        <taxon>Tracheophyta</taxon>
        <taxon>Spermatophyta</taxon>
        <taxon>Magnoliopsida</taxon>
        <taxon>eudicotyledons</taxon>
        <taxon>Gunneridae</taxon>
        <taxon>Pentapetalae</taxon>
        <taxon>rosids</taxon>
        <taxon>fabids</taxon>
        <taxon>Fabales</taxon>
        <taxon>Fabaceae</taxon>
        <taxon>Papilionoideae</taxon>
        <taxon>50 kb inversion clade</taxon>
        <taxon>NPAAA clade</taxon>
        <taxon>Hologalegina</taxon>
        <taxon>IRL clade</taxon>
        <taxon>Trifolieae</taxon>
        <taxon>Trifolium</taxon>
    </lineage>
</organism>
<evidence type="ECO:0000313" key="8">
    <source>
        <dbReference type="EMBL" id="GAU17062.1"/>
    </source>
</evidence>
<keyword evidence="4" id="KW-0804">Transcription</keyword>
<keyword evidence="3" id="KW-0238">DNA-binding</keyword>
<dbReference type="SMART" id="SM00353">
    <property type="entry name" value="HLH"/>
    <property type="match status" value="1"/>
</dbReference>
<name>A0A2Z6LME0_TRISU</name>
<dbReference type="InterPro" id="IPR011598">
    <property type="entry name" value="bHLH_dom"/>
</dbReference>
<dbReference type="OrthoDB" id="1610519at2759"/>
<keyword evidence="2" id="KW-0805">Transcription regulation</keyword>
<dbReference type="PROSITE" id="PS50888">
    <property type="entry name" value="BHLH"/>
    <property type="match status" value="1"/>
</dbReference>
<reference evidence="9" key="1">
    <citation type="journal article" date="2017" name="Front. Plant Sci.">
        <title>Climate Clever Clovers: New Paradigm to Reduce the Environmental Footprint of Ruminants by Breeding Low Methanogenic Forages Utilizing Haplotype Variation.</title>
        <authorList>
            <person name="Kaur P."/>
            <person name="Appels R."/>
            <person name="Bayer P.E."/>
            <person name="Keeble-Gagnere G."/>
            <person name="Wang J."/>
            <person name="Hirakawa H."/>
            <person name="Shirasawa K."/>
            <person name="Vercoe P."/>
            <person name="Stefanova K."/>
            <person name="Durmic Z."/>
            <person name="Nichols P."/>
            <person name="Revell C."/>
            <person name="Isobe S.N."/>
            <person name="Edwards D."/>
            <person name="Erskine W."/>
        </authorList>
    </citation>
    <scope>NUCLEOTIDE SEQUENCE [LARGE SCALE GENOMIC DNA]</scope>
    <source>
        <strain evidence="9">cv. Daliak</strain>
    </source>
</reference>
<dbReference type="InterPro" id="IPR036638">
    <property type="entry name" value="HLH_DNA-bd_sf"/>
</dbReference>
<feature type="compositionally biased region" description="Polar residues" evidence="6">
    <location>
        <begin position="148"/>
        <end position="159"/>
    </location>
</feature>
<dbReference type="GO" id="GO:0003677">
    <property type="term" value="F:DNA binding"/>
    <property type="evidence" value="ECO:0007669"/>
    <property type="project" value="UniProtKB-KW"/>
</dbReference>
<comment type="subcellular location">
    <subcellularLocation>
        <location evidence="1">Nucleus</location>
    </subcellularLocation>
</comment>
<gene>
    <name evidence="8" type="ORF">TSUD_105610</name>
</gene>
<dbReference type="GO" id="GO:0005634">
    <property type="term" value="C:nucleus"/>
    <property type="evidence" value="ECO:0007669"/>
    <property type="project" value="UniProtKB-SubCell"/>
</dbReference>
<feature type="region of interest" description="Disordered" evidence="6">
    <location>
        <begin position="121"/>
        <end position="165"/>
    </location>
</feature>
<keyword evidence="5" id="KW-0539">Nucleus</keyword>
<dbReference type="PANTHER" id="PTHR45914:SF24">
    <property type="entry name" value="BHLH DOMAIN-CONTAINING PROTEIN"/>
    <property type="match status" value="1"/>
</dbReference>
<evidence type="ECO:0000256" key="6">
    <source>
        <dbReference type="SAM" id="MobiDB-lite"/>
    </source>
</evidence>
<dbReference type="GO" id="GO:0046983">
    <property type="term" value="F:protein dimerization activity"/>
    <property type="evidence" value="ECO:0007669"/>
    <property type="project" value="InterPro"/>
</dbReference>